<dbReference type="Proteomes" id="UP000245168">
    <property type="component" value="Unassembled WGS sequence"/>
</dbReference>
<evidence type="ECO:0000313" key="1">
    <source>
        <dbReference type="EMBL" id="PWE16523.1"/>
    </source>
</evidence>
<dbReference type="OrthoDB" id="7628592at2"/>
<sequence>MTAELSAVTARVTASGRITEADVREIRGVVYPDMTLDPREADALFALDEAATDRDPAWTDLFCEAMTDLLVRQAEPQGYVDDEAAAWFMERISQDGEVRSDTELEAVVRVLEQAERAPEALSAFALDQVRRAVVEGTGPLPRKNAGGGALTPGRVGEAEAELVRRILYAFGGDGAVAVTKSEAEVLFDINDAVEGADNHPAWTDLFVKALANFLMAASGYEAPSRREALRREEWLESETGGVGDFMARMAKTGFSGLIRQYRAPSLREAWADRNEVMDARQEEAEAVTSDEAEWLARRMRRDGEFGEAERALLKFIGEESPDIHPALKPLIDAA</sequence>
<organism evidence="1 2">
    <name type="scientific">Marinicauda salina</name>
    <dbReference type="NCBI Taxonomy" id="2135793"/>
    <lineage>
        <taxon>Bacteria</taxon>
        <taxon>Pseudomonadati</taxon>
        <taxon>Pseudomonadota</taxon>
        <taxon>Alphaproteobacteria</taxon>
        <taxon>Maricaulales</taxon>
        <taxon>Maricaulaceae</taxon>
        <taxon>Marinicauda</taxon>
    </lineage>
</organism>
<dbReference type="EMBL" id="QEXV01000006">
    <property type="protein sequence ID" value="PWE16523.1"/>
    <property type="molecule type" value="Genomic_DNA"/>
</dbReference>
<dbReference type="RefSeq" id="WP_109253678.1">
    <property type="nucleotide sequence ID" value="NZ_QEXV01000006.1"/>
</dbReference>
<protein>
    <submittedName>
        <fullName evidence="1">Uncharacterized protein</fullName>
    </submittedName>
</protein>
<accession>A0A2U2BR90</accession>
<gene>
    <name evidence="1" type="ORF">DDZ18_12195</name>
</gene>
<dbReference type="AlphaFoldDB" id="A0A2U2BR90"/>
<evidence type="ECO:0000313" key="2">
    <source>
        <dbReference type="Proteomes" id="UP000245168"/>
    </source>
</evidence>
<name>A0A2U2BR90_9PROT</name>
<keyword evidence="2" id="KW-1185">Reference proteome</keyword>
<comment type="caution">
    <text evidence="1">The sequence shown here is derived from an EMBL/GenBank/DDBJ whole genome shotgun (WGS) entry which is preliminary data.</text>
</comment>
<reference evidence="2" key="1">
    <citation type="submission" date="2018-05" db="EMBL/GenBank/DDBJ databases">
        <authorList>
            <person name="Liu B.-T."/>
        </authorList>
    </citation>
    <scope>NUCLEOTIDE SEQUENCE [LARGE SCALE GENOMIC DNA]</scope>
    <source>
        <strain evidence="2">WD6-1</strain>
    </source>
</reference>
<proteinExistence type="predicted"/>